<dbReference type="InterPro" id="IPR050846">
    <property type="entry name" value="TLCD"/>
</dbReference>
<feature type="transmembrane region" description="Helical" evidence="6">
    <location>
        <begin position="237"/>
        <end position="260"/>
    </location>
</feature>
<dbReference type="SMART" id="SM00724">
    <property type="entry name" value="TLC"/>
    <property type="match status" value="1"/>
</dbReference>
<evidence type="ECO:0000256" key="3">
    <source>
        <dbReference type="ARBA" id="ARBA00022989"/>
    </source>
</evidence>
<feature type="transmembrane region" description="Helical" evidence="6">
    <location>
        <begin position="61"/>
        <end position="79"/>
    </location>
</feature>
<organism evidence="8 9">
    <name type="scientific">Sphagnum troendelagicum</name>
    <dbReference type="NCBI Taxonomy" id="128251"/>
    <lineage>
        <taxon>Eukaryota</taxon>
        <taxon>Viridiplantae</taxon>
        <taxon>Streptophyta</taxon>
        <taxon>Embryophyta</taxon>
        <taxon>Bryophyta</taxon>
        <taxon>Sphagnophytina</taxon>
        <taxon>Sphagnopsida</taxon>
        <taxon>Sphagnales</taxon>
        <taxon>Sphagnaceae</taxon>
        <taxon>Sphagnum</taxon>
    </lineage>
</organism>
<evidence type="ECO:0000259" key="7">
    <source>
        <dbReference type="PROSITE" id="PS50922"/>
    </source>
</evidence>
<evidence type="ECO:0000256" key="2">
    <source>
        <dbReference type="ARBA" id="ARBA00022692"/>
    </source>
</evidence>
<feature type="domain" description="TLC" evidence="7">
    <location>
        <begin position="93"/>
        <end position="307"/>
    </location>
</feature>
<gene>
    <name evidence="8" type="ORF">CSSPTR1EN2_LOCUS22431</name>
</gene>
<feature type="transmembrane region" description="Helical" evidence="6">
    <location>
        <begin position="100"/>
        <end position="120"/>
    </location>
</feature>
<feature type="transmembrane region" description="Helical" evidence="6">
    <location>
        <begin position="33"/>
        <end position="55"/>
    </location>
</feature>
<dbReference type="EMBL" id="OZ019900">
    <property type="protein sequence ID" value="CAK9234866.1"/>
    <property type="molecule type" value="Genomic_DNA"/>
</dbReference>
<keyword evidence="3 6" id="KW-1133">Transmembrane helix</keyword>
<feature type="transmembrane region" description="Helical" evidence="6">
    <location>
        <begin position="177"/>
        <end position="193"/>
    </location>
</feature>
<keyword evidence="4 5" id="KW-0472">Membrane</keyword>
<accession>A0ABP0V0W5</accession>
<sequence>MVGSDHEVECIRDVNRLAEEALANAWKRDFSGLFFASILVLWFGFLLISIIIFGHIELWPIIWGLVLFNICNKVFNLFVTSSCSSLFQGLAHESRHDFSNIAISLMHLTIISLAVVTLIAREARVFGLEKMSLHEVLYSKPWPGAHITVGTSCGYFAYDQWDMLRKHLYNPRSPSRFIHHVILLICFSLAIYYNNCINYVTLTLVCEVHNVILQLRKVRKLLSTKQTRHSWGNSMMWFLNWMTYLTTRLAFHFCITMKLFYDAPKFPQGFEWSMKFMGMLSLNVFNLNLGKNLWKIHRKERVCVRLRQ</sequence>
<dbReference type="Proteomes" id="UP001497512">
    <property type="component" value="Chromosome 8"/>
</dbReference>
<keyword evidence="2 5" id="KW-0812">Transmembrane</keyword>
<name>A0ABP0V0W5_9BRYO</name>
<reference evidence="8" key="1">
    <citation type="submission" date="2024-02" db="EMBL/GenBank/DDBJ databases">
        <authorList>
            <consortium name="ELIXIR-Norway"/>
            <consortium name="Elixir Norway"/>
        </authorList>
    </citation>
    <scope>NUCLEOTIDE SEQUENCE</scope>
</reference>
<comment type="subcellular location">
    <subcellularLocation>
        <location evidence="1">Membrane</location>
        <topology evidence="1">Multi-pass membrane protein</topology>
    </subcellularLocation>
</comment>
<evidence type="ECO:0000313" key="8">
    <source>
        <dbReference type="EMBL" id="CAK9234866.1"/>
    </source>
</evidence>
<evidence type="ECO:0000256" key="5">
    <source>
        <dbReference type="PROSITE-ProRule" id="PRU00205"/>
    </source>
</evidence>
<dbReference type="PANTHER" id="PTHR13439:SF4">
    <property type="entry name" value="TLC DOMAIN-CONTAINING PROTEIN"/>
    <property type="match status" value="1"/>
</dbReference>
<protein>
    <recommendedName>
        <fullName evidence="7">TLC domain-containing protein</fullName>
    </recommendedName>
</protein>
<evidence type="ECO:0000256" key="1">
    <source>
        <dbReference type="ARBA" id="ARBA00004141"/>
    </source>
</evidence>
<evidence type="ECO:0000256" key="6">
    <source>
        <dbReference type="SAM" id="Phobius"/>
    </source>
</evidence>
<dbReference type="PROSITE" id="PS50922">
    <property type="entry name" value="TLC"/>
    <property type="match status" value="1"/>
</dbReference>
<feature type="transmembrane region" description="Helical" evidence="6">
    <location>
        <begin position="272"/>
        <end position="289"/>
    </location>
</feature>
<dbReference type="InterPro" id="IPR006634">
    <property type="entry name" value="TLC-dom"/>
</dbReference>
<evidence type="ECO:0000313" key="9">
    <source>
        <dbReference type="Proteomes" id="UP001497512"/>
    </source>
</evidence>
<dbReference type="PANTHER" id="PTHR13439">
    <property type="entry name" value="CT120 PROTEIN"/>
    <property type="match status" value="1"/>
</dbReference>
<dbReference type="Pfam" id="PF03798">
    <property type="entry name" value="TRAM_LAG1_CLN8"/>
    <property type="match status" value="1"/>
</dbReference>
<evidence type="ECO:0000256" key="4">
    <source>
        <dbReference type="ARBA" id="ARBA00023136"/>
    </source>
</evidence>
<proteinExistence type="predicted"/>
<keyword evidence="9" id="KW-1185">Reference proteome</keyword>